<name>A0A7D4UGX0_9MICO</name>
<evidence type="ECO:0000313" key="1">
    <source>
        <dbReference type="EMBL" id="QKJ20249.1"/>
    </source>
</evidence>
<dbReference type="Proteomes" id="UP000502498">
    <property type="component" value="Chromosome"/>
</dbReference>
<sequence>MKTSHKVALVAVPTLVVATLVALTLPLFMPLLPAQIQVIAGGTIRTVPGTVEDLFERTGTDGFGMQNPTPVSHDEVDGEYVMAASIWPWMLPPGWGFPRERGVADTPGHHWNGMGVKAAFAVWAKTALDTVARDDVPPALAEKLLSDVEYAYHVLFDAGLLSDRTFIEKSVEPLKDRARV</sequence>
<dbReference type="RefSeq" id="WP_172990684.1">
    <property type="nucleotide sequence ID" value="NZ_CP054038.1"/>
</dbReference>
<accession>A0A7D4UGX0</accession>
<protein>
    <submittedName>
        <fullName evidence="1">Uncharacterized protein</fullName>
    </submittedName>
</protein>
<reference evidence="1 2" key="1">
    <citation type="submission" date="2020-05" db="EMBL/GenBank/DDBJ databases">
        <title>Strain PA2F3 complete genome.</title>
        <authorList>
            <person name="Kim Y.-S."/>
            <person name="Kim S.-J."/>
            <person name="Jung H.-k."/>
            <person name="Kim S.-E."/>
            <person name="Kim K.-H."/>
        </authorList>
    </citation>
    <scope>NUCLEOTIDE SEQUENCE [LARGE SCALE GENOMIC DNA]</scope>
    <source>
        <strain evidence="1 2">PA2F3</strain>
    </source>
</reference>
<evidence type="ECO:0000313" key="2">
    <source>
        <dbReference type="Proteomes" id="UP000502498"/>
    </source>
</evidence>
<dbReference type="EMBL" id="CP054038">
    <property type="protein sequence ID" value="QKJ20249.1"/>
    <property type="molecule type" value="Genomic_DNA"/>
</dbReference>
<gene>
    <name evidence="1" type="ORF">HQM25_13365</name>
</gene>
<organism evidence="1 2">
    <name type="scientific">Microbacterium hominis</name>
    <dbReference type="NCBI Taxonomy" id="162426"/>
    <lineage>
        <taxon>Bacteria</taxon>
        <taxon>Bacillati</taxon>
        <taxon>Actinomycetota</taxon>
        <taxon>Actinomycetes</taxon>
        <taxon>Micrococcales</taxon>
        <taxon>Microbacteriaceae</taxon>
        <taxon>Microbacterium</taxon>
    </lineage>
</organism>
<proteinExistence type="predicted"/>
<dbReference type="AlphaFoldDB" id="A0A7D4UGX0"/>